<protein>
    <recommendedName>
        <fullName evidence="3">Glycosyl hydrolases family 2 sugar binding domain-containing protein</fullName>
    </recommendedName>
</protein>
<sequence>MEYYIKQGNTENDLPLLWFEAFQISDYIRKRYQETVNKRMEETYYKPVYEWCGKHNISLTGHPHESDDIGFLKYFHIPAQDIVWRWVAPENGLALKGQHSTMAKCTADSARHRGKRRNGNECFACCGRNNVEWAFSADDMKWYMDWLFVRGVNLLYPHAFFYSIDGPGRIGRDRRSVESWDAWRGVIREVPIVRKAEDNCMDIELKMNRRESLVVLVNREKSPKVNYQSKTTAGAKMILDNIWYMGPDYENLEKMSKLIPWNKINGMEHYSGSMIYRIQFFMEEDLKNKKAELNLGEVNEIARVSLNGYDLGVQMWSPYLFQAAGYIIKGQNVLIIEVKNTLANKICGLSLKSGLIGPVSLNFLDVIVP</sequence>
<dbReference type="RefSeq" id="WP_161835978.1">
    <property type="nucleotide sequence ID" value="NZ_CP048000.1"/>
</dbReference>
<dbReference type="EMBL" id="CP048000">
    <property type="protein sequence ID" value="QHQ59415.1"/>
    <property type="molecule type" value="Genomic_DNA"/>
</dbReference>
<gene>
    <name evidence="1" type="ORF">Ana3638_00210</name>
</gene>
<dbReference type="NCBIfam" id="NF045579">
    <property type="entry name" value="rhamnoside_JR"/>
    <property type="match status" value="1"/>
</dbReference>
<dbReference type="Gene3D" id="2.60.120.260">
    <property type="entry name" value="Galactose-binding domain-like"/>
    <property type="match status" value="1"/>
</dbReference>
<reference evidence="1 2" key="1">
    <citation type="submission" date="2020-01" db="EMBL/GenBank/DDBJ databases">
        <title>Genome analysis of Anaerocolumna sp. CBA3638.</title>
        <authorList>
            <person name="Kim J."/>
            <person name="Roh S.W."/>
        </authorList>
    </citation>
    <scope>NUCLEOTIDE SEQUENCE [LARGE SCALE GENOMIC DNA]</scope>
    <source>
        <strain evidence="1 2">CBA3638</strain>
    </source>
</reference>
<organism evidence="1 2">
    <name type="scientific">Anaerocolumna sedimenticola</name>
    <dbReference type="NCBI Taxonomy" id="2696063"/>
    <lineage>
        <taxon>Bacteria</taxon>
        <taxon>Bacillati</taxon>
        <taxon>Bacillota</taxon>
        <taxon>Clostridia</taxon>
        <taxon>Lachnospirales</taxon>
        <taxon>Lachnospiraceae</taxon>
        <taxon>Anaerocolumna</taxon>
    </lineage>
</organism>
<dbReference type="SUPFAM" id="SSF49785">
    <property type="entry name" value="Galactose-binding domain-like"/>
    <property type="match status" value="1"/>
</dbReference>
<dbReference type="Proteomes" id="UP000464314">
    <property type="component" value="Chromosome"/>
</dbReference>
<evidence type="ECO:0000313" key="2">
    <source>
        <dbReference type="Proteomes" id="UP000464314"/>
    </source>
</evidence>
<dbReference type="InterPro" id="IPR008979">
    <property type="entry name" value="Galactose-bd-like_sf"/>
</dbReference>
<dbReference type="PANTHER" id="PTHR36848:SF2">
    <property type="entry name" value="SECRETED PROTEIN"/>
    <property type="match status" value="1"/>
</dbReference>
<evidence type="ECO:0008006" key="3">
    <source>
        <dbReference type="Google" id="ProtNLM"/>
    </source>
</evidence>
<accession>A0A6P1TIG5</accession>
<dbReference type="AlphaFoldDB" id="A0A6P1TIG5"/>
<keyword evidence="2" id="KW-1185">Reference proteome</keyword>
<dbReference type="PANTHER" id="PTHR36848">
    <property type="entry name" value="DNA-BINDING PROTEIN (PUTATIVE SECRETED PROTEIN)-RELATED"/>
    <property type="match status" value="1"/>
</dbReference>
<evidence type="ECO:0000313" key="1">
    <source>
        <dbReference type="EMBL" id="QHQ59415.1"/>
    </source>
</evidence>
<dbReference type="InterPro" id="IPR053161">
    <property type="entry name" value="Ulvan_degrading_GH"/>
</dbReference>
<name>A0A6P1TIG5_9FIRM</name>
<dbReference type="KEGG" id="anr:Ana3638_00210"/>
<proteinExistence type="predicted"/>